<evidence type="ECO:0000256" key="8">
    <source>
        <dbReference type="ARBA" id="ARBA00023002"/>
    </source>
</evidence>
<keyword evidence="15" id="KW-1185">Reference proteome</keyword>
<keyword evidence="10" id="KW-0521">NADP</keyword>
<evidence type="ECO:0000256" key="5">
    <source>
        <dbReference type="ARBA" id="ARBA00013376"/>
    </source>
</evidence>
<evidence type="ECO:0000256" key="6">
    <source>
        <dbReference type="ARBA" id="ARBA00022605"/>
    </source>
</evidence>
<evidence type="ECO:0000256" key="4">
    <source>
        <dbReference type="ARBA" id="ARBA00013213"/>
    </source>
</evidence>
<sequence length="324" mass="35071">MTTKVAILGFGTVGQGVYQILQNKQKQLTHLTGESVQLCGVLVQDKAKERILPESVLVTDQFDEILAQEPDVIFEAIVGEQPSFSYLTTAIDRRIHVITANKVMFAKHGTHLLDKAANRVGMGYEATTASGTPIIGTITKLLQVNSVTKIEAILNGTSNFILTSMQNEGKSLKTALKEAQDQGFAEADPTNDIEGYDAFYKLMILSQLIYKKQPNWGNVPCEGISNVTAEDLAFAKTNGQKIRHIAAIEEKNGELYAGIKPKALSPAHGLHSVDGVDNAIHIISDLAGPLTLRGPGAGKLSTASAMVEDFVHILQSYPVKLLQY</sequence>
<comment type="pathway">
    <text evidence="1 10">Amino-acid biosynthesis; L-threonine biosynthesis; L-threonine from L-aspartate: step 3/5.</text>
</comment>
<keyword evidence="9 10" id="KW-0486">Methionine biosynthesis</keyword>
<protein>
    <recommendedName>
        <fullName evidence="5 10">Homoserine dehydrogenase</fullName>
        <ecNumber evidence="4 10">1.1.1.3</ecNumber>
    </recommendedName>
</protein>
<comment type="similarity">
    <text evidence="3 11">Belongs to the homoserine dehydrogenase family.</text>
</comment>
<evidence type="ECO:0000256" key="1">
    <source>
        <dbReference type="ARBA" id="ARBA00005056"/>
    </source>
</evidence>
<dbReference type="InterPro" id="IPR036291">
    <property type="entry name" value="NAD(P)-bd_dom_sf"/>
</dbReference>
<proteinExistence type="inferred from homology"/>
<dbReference type="SUPFAM" id="SSF51735">
    <property type="entry name" value="NAD(P)-binding Rossmann-fold domains"/>
    <property type="match status" value="1"/>
</dbReference>
<feature type="domain" description="Homoserine dehydrogenase catalytic" evidence="12">
    <location>
        <begin position="133"/>
        <end position="311"/>
    </location>
</feature>
<dbReference type="InterPro" id="IPR022697">
    <property type="entry name" value="HDH_short"/>
</dbReference>
<name>A0ABY4H4C3_9BACI</name>
<evidence type="ECO:0000259" key="13">
    <source>
        <dbReference type="Pfam" id="PF03447"/>
    </source>
</evidence>
<evidence type="ECO:0000313" key="14">
    <source>
        <dbReference type="EMBL" id="UOQ95214.1"/>
    </source>
</evidence>
<dbReference type="RefSeq" id="WP_244755067.1">
    <property type="nucleotide sequence ID" value="NZ_CP095074.1"/>
</dbReference>
<dbReference type="InterPro" id="IPR005106">
    <property type="entry name" value="Asp/hSer_DH_NAD-bd"/>
</dbReference>
<keyword evidence="8 10" id="KW-0560">Oxidoreductase</keyword>
<comment type="pathway">
    <text evidence="2 10">Amino-acid biosynthesis; L-methionine biosynthesis via de novo pathway; L-homoserine from L-aspartate: step 3/3.</text>
</comment>
<reference evidence="14 15" key="1">
    <citation type="submission" date="2022-04" db="EMBL/GenBank/DDBJ databases">
        <title>Halobacillus sp. isolated from saltern.</title>
        <authorList>
            <person name="Won M."/>
            <person name="Lee C.-M."/>
            <person name="Woen H.-Y."/>
            <person name="Kwon S.-W."/>
        </authorList>
    </citation>
    <scope>NUCLEOTIDE SEQUENCE [LARGE SCALE GENOMIC DNA]</scope>
    <source>
        <strain evidence="14 15">SSTM10-2</strain>
    </source>
</reference>
<dbReference type="InterPro" id="IPR019811">
    <property type="entry name" value="HDH_CS"/>
</dbReference>
<gene>
    <name evidence="14" type="ORF">MUO14_09945</name>
</gene>
<evidence type="ECO:0000256" key="3">
    <source>
        <dbReference type="ARBA" id="ARBA00006753"/>
    </source>
</evidence>
<keyword evidence="6 10" id="KW-0028">Amino-acid biosynthesis</keyword>
<evidence type="ECO:0000256" key="7">
    <source>
        <dbReference type="ARBA" id="ARBA00022697"/>
    </source>
</evidence>
<feature type="domain" description="Aspartate/homoserine dehydrogenase NAD-binding" evidence="13">
    <location>
        <begin position="9"/>
        <end position="117"/>
    </location>
</feature>
<dbReference type="InterPro" id="IPR001342">
    <property type="entry name" value="HDH_cat"/>
</dbReference>
<evidence type="ECO:0000256" key="11">
    <source>
        <dbReference type="RuleBase" id="RU004171"/>
    </source>
</evidence>
<evidence type="ECO:0000256" key="10">
    <source>
        <dbReference type="RuleBase" id="RU000579"/>
    </source>
</evidence>
<dbReference type="PANTHER" id="PTHR43331">
    <property type="entry name" value="HOMOSERINE DEHYDROGENASE"/>
    <property type="match status" value="1"/>
</dbReference>
<evidence type="ECO:0000259" key="12">
    <source>
        <dbReference type="Pfam" id="PF00742"/>
    </source>
</evidence>
<dbReference type="SUPFAM" id="SSF55347">
    <property type="entry name" value="Glyceraldehyde-3-phosphate dehydrogenase-like, C-terminal domain"/>
    <property type="match status" value="1"/>
</dbReference>
<comment type="catalytic activity">
    <reaction evidence="10">
        <text>L-homoserine + NADP(+) = L-aspartate 4-semialdehyde + NADPH + H(+)</text>
        <dbReference type="Rhea" id="RHEA:15761"/>
        <dbReference type="ChEBI" id="CHEBI:15378"/>
        <dbReference type="ChEBI" id="CHEBI:57476"/>
        <dbReference type="ChEBI" id="CHEBI:57783"/>
        <dbReference type="ChEBI" id="CHEBI:58349"/>
        <dbReference type="ChEBI" id="CHEBI:537519"/>
        <dbReference type="EC" id="1.1.1.3"/>
    </reaction>
</comment>
<dbReference type="PROSITE" id="PS01042">
    <property type="entry name" value="HOMOSER_DHGENASE"/>
    <property type="match status" value="1"/>
</dbReference>
<dbReference type="Gene3D" id="3.40.50.720">
    <property type="entry name" value="NAD(P)-binding Rossmann-like Domain"/>
    <property type="match status" value="1"/>
</dbReference>
<evidence type="ECO:0000313" key="15">
    <source>
        <dbReference type="Proteomes" id="UP000831880"/>
    </source>
</evidence>
<dbReference type="Pfam" id="PF03447">
    <property type="entry name" value="NAD_binding_3"/>
    <property type="match status" value="1"/>
</dbReference>
<dbReference type="EC" id="1.1.1.3" evidence="4 10"/>
<dbReference type="NCBIfam" id="NF004976">
    <property type="entry name" value="PRK06349.1"/>
    <property type="match status" value="1"/>
</dbReference>
<dbReference type="PANTHER" id="PTHR43331:SF1">
    <property type="entry name" value="HOMOSERINE DEHYDROGENASE"/>
    <property type="match status" value="1"/>
</dbReference>
<dbReference type="Pfam" id="PF00742">
    <property type="entry name" value="Homoserine_dh"/>
    <property type="match status" value="1"/>
</dbReference>
<evidence type="ECO:0000256" key="9">
    <source>
        <dbReference type="ARBA" id="ARBA00023167"/>
    </source>
</evidence>
<evidence type="ECO:0000256" key="2">
    <source>
        <dbReference type="ARBA" id="ARBA00005062"/>
    </source>
</evidence>
<dbReference type="EMBL" id="CP095074">
    <property type="protein sequence ID" value="UOQ95214.1"/>
    <property type="molecule type" value="Genomic_DNA"/>
</dbReference>
<keyword evidence="7 10" id="KW-0791">Threonine biosynthesis</keyword>
<dbReference type="Proteomes" id="UP000831880">
    <property type="component" value="Chromosome"/>
</dbReference>
<dbReference type="PIRSF" id="PIRSF036497">
    <property type="entry name" value="HDH_short"/>
    <property type="match status" value="1"/>
</dbReference>
<accession>A0ABY4H4C3</accession>
<dbReference type="Gene3D" id="3.30.360.10">
    <property type="entry name" value="Dihydrodipicolinate Reductase, domain 2"/>
    <property type="match status" value="1"/>
</dbReference>
<organism evidence="14 15">
    <name type="scientific">Halobacillus shinanisalinarum</name>
    <dbReference type="NCBI Taxonomy" id="2932258"/>
    <lineage>
        <taxon>Bacteria</taxon>
        <taxon>Bacillati</taxon>
        <taxon>Bacillota</taxon>
        <taxon>Bacilli</taxon>
        <taxon>Bacillales</taxon>
        <taxon>Bacillaceae</taxon>
        <taxon>Halobacillus</taxon>
    </lineage>
</organism>